<evidence type="ECO:0000313" key="4">
    <source>
        <dbReference type="EMBL" id="GAA4787563.1"/>
    </source>
</evidence>
<keyword evidence="2" id="KW-0560">Oxidoreductase</keyword>
<dbReference type="PANTHER" id="PTHR48106">
    <property type="entry name" value="QUINONE OXIDOREDUCTASE PIG3-RELATED"/>
    <property type="match status" value="1"/>
</dbReference>
<dbReference type="InterPro" id="IPR013149">
    <property type="entry name" value="ADH-like_C"/>
</dbReference>
<dbReference type="InterPro" id="IPR020843">
    <property type="entry name" value="ER"/>
</dbReference>
<organism evidence="4 5">
    <name type="scientific">Olivibacter ginsenosidimutans</name>
    <dbReference type="NCBI Taxonomy" id="1176537"/>
    <lineage>
        <taxon>Bacteria</taxon>
        <taxon>Pseudomonadati</taxon>
        <taxon>Bacteroidota</taxon>
        <taxon>Sphingobacteriia</taxon>
        <taxon>Sphingobacteriales</taxon>
        <taxon>Sphingobacteriaceae</taxon>
        <taxon>Olivibacter</taxon>
    </lineage>
</organism>
<dbReference type="InterPro" id="IPR013154">
    <property type="entry name" value="ADH-like_N"/>
</dbReference>
<dbReference type="CDD" id="cd05276">
    <property type="entry name" value="p53_inducible_oxidoreductase"/>
    <property type="match status" value="1"/>
</dbReference>
<evidence type="ECO:0000256" key="2">
    <source>
        <dbReference type="ARBA" id="ARBA00023002"/>
    </source>
</evidence>
<comment type="caution">
    <text evidence="4">The sequence shown here is derived from an EMBL/GenBank/DDBJ whole genome shotgun (WGS) entry which is preliminary data.</text>
</comment>
<dbReference type="InterPro" id="IPR011032">
    <property type="entry name" value="GroES-like_sf"/>
</dbReference>
<name>A0ABP9B0I0_9SPHI</name>
<dbReference type="SUPFAM" id="SSF51735">
    <property type="entry name" value="NAD(P)-binding Rossmann-fold domains"/>
    <property type="match status" value="1"/>
</dbReference>
<dbReference type="RefSeq" id="WP_345231094.1">
    <property type="nucleotide sequence ID" value="NZ_BAABIQ010000008.1"/>
</dbReference>
<gene>
    <name evidence="4" type="ORF">GCM10023231_14600</name>
</gene>
<evidence type="ECO:0000259" key="3">
    <source>
        <dbReference type="SMART" id="SM00829"/>
    </source>
</evidence>
<keyword evidence="1" id="KW-0521">NADP</keyword>
<dbReference type="InterPro" id="IPR036291">
    <property type="entry name" value="NAD(P)-bd_dom_sf"/>
</dbReference>
<dbReference type="Pfam" id="PF00107">
    <property type="entry name" value="ADH_zinc_N"/>
    <property type="match status" value="1"/>
</dbReference>
<dbReference type="EMBL" id="BAABIQ010000008">
    <property type="protein sequence ID" value="GAA4787563.1"/>
    <property type="molecule type" value="Genomic_DNA"/>
</dbReference>
<reference evidence="5" key="1">
    <citation type="journal article" date="2019" name="Int. J. Syst. Evol. Microbiol.">
        <title>The Global Catalogue of Microorganisms (GCM) 10K type strain sequencing project: providing services to taxonomists for standard genome sequencing and annotation.</title>
        <authorList>
            <consortium name="The Broad Institute Genomics Platform"/>
            <consortium name="The Broad Institute Genome Sequencing Center for Infectious Disease"/>
            <person name="Wu L."/>
            <person name="Ma J."/>
        </authorList>
    </citation>
    <scope>NUCLEOTIDE SEQUENCE [LARGE SCALE GENOMIC DNA]</scope>
    <source>
        <strain evidence="5">JCM 18200</strain>
    </source>
</reference>
<proteinExistence type="predicted"/>
<dbReference type="PANTHER" id="PTHR48106:SF8">
    <property type="entry name" value="OS02G0805600 PROTEIN"/>
    <property type="match status" value="1"/>
</dbReference>
<dbReference type="SMART" id="SM00829">
    <property type="entry name" value="PKS_ER"/>
    <property type="match status" value="1"/>
</dbReference>
<dbReference type="SUPFAM" id="SSF50129">
    <property type="entry name" value="GroES-like"/>
    <property type="match status" value="1"/>
</dbReference>
<dbReference type="NCBIfam" id="TIGR02824">
    <property type="entry name" value="quinone_pig3"/>
    <property type="match status" value="1"/>
</dbReference>
<sequence>MKAIVISEYGAPDVLTFQDRPIPEIAVDEVLIEVKAAGVNRPDILQRKGNYPAPKDAPTDIPGLEVAGLVKEVGKQVHNWQVGDSVCALVAGGGYATHVVAKADHCLPIPEKFTFIQAASLPETIFTVWSNVFRRGNLQANEKLLIHGGSSGIGITAIQLAKKMGATVYATAGSDEKCEACMKLGADICINYKRFDFEKVFAKEGLDVILDMVGGIYFEKNIQILKEEGRLIYINAMQGALVQLNLLKMMRKRITITGSTLRDRDKNFKAALTRNILQHVWPILESGEFKPIIYKTFPLRKAALAHELMESNQHVGKIILKV</sequence>
<dbReference type="Pfam" id="PF08240">
    <property type="entry name" value="ADH_N"/>
    <property type="match status" value="1"/>
</dbReference>
<keyword evidence="5" id="KW-1185">Reference proteome</keyword>
<accession>A0ABP9B0I0</accession>
<evidence type="ECO:0000313" key="5">
    <source>
        <dbReference type="Proteomes" id="UP001501411"/>
    </source>
</evidence>
<dbReference type="InterPro" id="IPR014189">
    <property type="entry name" value="Quinone_OxRdtase_PIG3"/>
</dbReference>
<evidence type="ECO:0000256" key="1">
    <source>
        <dbReference type="ARBA" id="ARBA00022857"/>
    </source>
</evidence>
<dbReference type="Proteomes" id="UP001501411">
    <property type="component" value="Unassembled WGS sequence"/>
</dbReference>
<feature type="domain" description="Enoyl reductase (ER)" evidence="3">
    <location>
        <begin position="10"/>
        <end position="320"/>
    </location>
</feature>
<dbReference type="Gene3D" id="3.40.50.720">
    <property type="entry name" value="NAD(P)-binding Rossmann-like Domain"/>
    <property type="match status" value="1"/>
</dbReference>
<dbReference type="Gene3D" id="3.90.180.10">
    <property type="entry name" value="Medium-chain alcohol dehydrogenases, catalytic domain"/>
    <property type="match status" value="1"/>
</dbReference>
<protein>
    <submittedName>
        <fullName evidence="4">NAD(P)H-quinone oxidoreductase</fullName>
    </submittedName>
</protein>